<keyword evidence="1" id="KW-1133">Transmembrane helix</keyword>
<accession>A0A4R2HWD7</accession>
<keyword evidence="1" id="KW-0812">Transmembrane</keyword>
<organism evidence="2 3">
    <name type="scientific">Kribbella steppae</name>
    <dbReference type="NCBI Taxonomy" id="2512223"/>
    <lineage>
        <taxon>Bacteria</taxon>
        <taxon>Bacillati</taxon>
        <taxon>Actinomycetota</taxon>
        <taxon>Actinomycetes</taxon>
        <taxon>Propionibacteriales</taxon>
        <taxon>Kribbellaceae</taxon>
        <taxon>Kribbella</taxon>
    </lineage>
</organism>
<evidence type="ECO:0000313" key="3">
    <source>
        <dbReference type="Proteomes" id="UP000294508"/>
    </source>
</evidence>
<dbReference type="Proteomes" id="UP000294508">
    <property type="component" value="Unassembled WGS sequence"/>
</dbReference>
<keyword evidence="3" id="KW-1185">Reference proteome</keyword>
<protein>
    <submittedName>
        <fullName evidence="2">Uncharacterized protein</fullName>
    </submittedName>
</protein>
<gene>
    <name evidence="2" type="ORF">EV652_101649</name>
</gene>
<evidence type="ECO:0000256" key="1">
    <source>
        <dbReference type="SAM" id="Phobius"/>
    </source>
</evidence>
<evidence type="ECO:0000313" key="2">
    <source>
        <dbReference type="EMBL" id="TCO35764.1"/>
    </source>
</evidence>
<proteinExistence type="predicted"/>
<comment type="caution">
    <text evidence="2">The sequence shown here is derived from an EMBL/GenBank/DDBJ whole genome shotgun (WGS) entry which is preliminary data.</text>
</comment>
<reference evidence="2 3" key="1">
    <citation type="journal article" date="2015" name="Stand. Genomic Sci.">
        <title>Genomic Encyclopedia of Bacterial and Archaeal Type Strains, Phase III: the genomes of soil and plant-associated and newly described type strains.</title>
        <authorList>
            <person name="Whitman W.B."/>
            <person name="Woyke T."/>
            <person name="Klenk H.P."/>
            <person name="Zhou Y."/>
            <person name="Lilburn T.G."/>
            <person name="Beck B.J."/>
            <person name="De Vos P."/>
            <person name="Vandamme P."/>
            <person name="Eisen J.A."/>
            <person name="Garrity G."/>
            <person name="Hugenholtz P."/>
            <person name="Kyrpides N.C."/>
        </authorList>
    </citation>
    <scope>NUCLEOTIDE SEQUENCE [LARGE SCALE GENOMIC DNA]</scope>
    <source>
        <strain evidence="2 3">VKM Ac-2572</strain>
    </source>
</reference>
<dbReference type="AlphaFoldDB" id="A0A4R2HWD7"/>
<sequence>MFRVPPLDTVFWQMEPSTTAPTPLGGSTMTALDWTVLVGYFVLMVLIGIWSRSRSRPGRSA</sequence>
<feature type="transmembrane region" description="Helical" evidence="1">
    <location>
        <begin position="31"/>
        <end position="50"/>
    </location>
</feature>
<dbReference type="EMBL" id="SLWN01000001">
    <property type="protein sequence ID" value="TCO35764.1"/>
    <property type="molecule type" value="Genomic_DNA"/>
</dbReference>
<keyword evidence="1" id="KW-0472">Membrane</keyword>
<name>A0A4R2HWD7_9ACTN</name>